<gene>
    <name evidence="1" type="ORF">BECKFW1821C_GA0114237_103722</name>
</gene>
<evidence type="ECO:0000313" key="1">
    <source>
        <dbReference type="EMBL" id="VFJ72784.1"/>
    </source>
</evidence>
<dbReference type="EMBL" id="CAADFE010000037">
    <property type="protein sequence ID" value="VFJ72784.1"/>
    <property type="molecule type" value="Genomic_DNA"/>
</dbReference>
<protein>
    <submittedName>
        <fullName evidence="1">Uncharacterized protein</fullName>
    </submittedName>
</protein>
<name>A0A450TUY5_9GAMM</name>
<sequence>MQRQVVTVCDLGVNNSFGKLIWIERRIKCSYFDESETAGFFAQIENLCTARELCHNDQNNQLVILEHLDSLTTKSTRVSNKRFITTKVSKGKLVTNFPAFRLRHNALVAFHNQRLGNYRNVEKKCYNYNTAPCHFEGPYF</sequence>
<reference evidence="1" key="1">
    <citation type="submission" date="2019-02" db="EMBL/GenBank/DDBJ databases">
        <authorList>
            <person name="Gruber-Vodicka R. H."/>
            <person name="Seah K. B. B."/>
        </authorList>
    </citation>
    <scope>NUCLEOTIDE SEQUENCE</scope>
    <source>
        <strain evidence="1">BECK_BZ131</strain>
    </source>
</reference>
<accession>A0A450TUY5</accession>
<proteinExistence type="predicted"/>
<organism evidence="1">
    <name type="scientific">Candidatus Kentrum sp. FW</name>
    <dbReference type="NCBI Taxonomy" id="2126338"/>
    <lineage>
        <taxon>Bacteria</taxon>
        <taxon>Pseudomonadati</taxon>
        <taxon>Pseudomonadota</taxon>
        <taxon>Gammaproteobacteria</taxon>
        <taxon>Candidatus Kentrum</taxon>
    </lineage>
</organism>
<dbReference type="AlphaFoldDB" id="A0A450TUY5"/>